<sequence length="284" mass="31854">MNVQNLFFDNTHRLRTLWRILIFVCALLLAVMPLIMINNSYLQFFGAVLILIFGLYLNSKYLDKRDFSGYGLVFKKETFTHLCIGILIGFISVLFMFFIGKATGILLVSDAKSIPHIELLLLFALKMLLVGILEETFFRGYLFTTIYDGLLSGTTKNQAFWISFVVSSALFGLAHISTSNASILSTIFLSINGMVWCIPFVITKNLGLSIGLHTAWNFTQTQIGFTMSGNKAIHSFYRIEDNGFALLTGGEYGPEAGVLGLIGFMFMLLLSLMYLRFTKKTVAQ</sequence>
<feature type="transmembrane region" description="Helical" evidence="1">
    <location>
        <begin position="42"/>
        <end position="59"/>
    </location>
</feature>
<feature type="domain" description="CAAX prenyl protease 2/Lysostaphin resistance protein A-like" evidence="2">
    <location>
        <begin position="119"/>
        <end position="218"/>
    </location>
</feature>
<dbReference type="GO" id="GO:0004175">
    <property type="term" value="F:endopeptidase activity"/>
    <property type="evidence" value="ECO:0007669"/>
    <property type="project" value="UniProtKB-ARBA"/>
</dbReference>
<evidence type="ECO:0000256" key="1">
    <source>
        <dbReference type="SAM" id="Phobius"/>
    </source>
</evidence>
<dbReference type="OrthoDB" id="324900at2"/>
<keyword evidence="1" id="KW-0812">Transmembrane</keyword>
<dbReference type="Proteomes" id="UP000023541">
    <property type="component" value="Unassembled WGS sequence"/>
</dbReference>
<feature type="transmembrane region" description="Helical" evidence="1">
    <location>
        <begin position="79"/>
        <end position="99"/>
    </location>
</feature>
<keyword evidence="1" id="KW-1133">Transmembrane helix</keyword>
<feature type="transmembrane region" description="Helical" evidence="1">
    <location>
        <begin position="158"/>
        <end position="176"/>
    </location>
</feature>
<evidence type="ECO:0000313" key="3">
    <source>
        <dbReference type="EMBL" id="EZH75236.1"/>
    </source>
</evidence>
<organism evidence="3 4">
    <name type="scientific">Aquimarina atlantica</name>
    <dbReference type="NCBI Taxonomy" id="1317122"/>
    <lineage>
        <taxon>Bacteria</taxon>
        <taxon>Pseudomonadati</taxon>
        <taxon>Bacteroidota</taxon>
        <taxon>Flavobacteriia</taxon>
        <taxon>Flavobacteriales</taxon>
        <taxon>Flavobacteriaceae</taxon>
        <taxon>Aquimarina</taxon>
    </lineage>
</organism>
<keyword evidence="1" id="KW-0472">Membrane</keyword>
<gene>
    <name evidence="3" type="ORF">ATO12_00225</name>
</gene>
<keyword evidence="4" id="KW-1185">Reference proteome</keyword>
<dbReference type="AlphaFoldDB" id="A0A023BYU5"/>
<dbReference type="PANTHER" id="PTHR39430">
    <property type="entry name" value="MEMBRANE-ASSOCIATED PROTEASE-RELATED"/>
    <property type="match status" value="1"/>
</dbReference>
<dbReference type="PANTHER" id="PTHR39430:SF1">
    <property type="entry name" value="PROTEASE"/>
    <property type="match status" value="1"/>
</dbReference>
<evidence type="ECO:0000259" key="2">
    <source>
        <dbReference type="Pfam" id="PF02517"/>
    </source>
</evidence>
<dbReference type="eggNOG" id="COG1266">
    <property type="taxonomic scope" value="Bacteria"/>
</dbReference>
<dbReference type="GO" id="GO:0080120">
    <property type="term" value="P:CAAX-box protein maturation"/>
    <property type="evidence" value="ECO:0007669"/>
    <property type="project" value="UniProtKB-ARBA"/>
</dbReference>
<proteinExistence type="predicted"/>
<feature type="transmembrane region" description="Helical" evidence="1">
    <location>
        <begin position="183"/>
        <end position="202"/>
    </location>
</feature>
<dbReference type="Pfam" id="PF02517">
    <property type="entry name" value="Rce1-like"/>
    <property type="match status" value="1"/>
</dbReference>
<name>A0A023BYU5_9FLAO</name>
<dbReference type="STRING" id="1317122.ATO12_00225"/>
<accession>A0A023BYU5</accession>
<comment type="caution">
    <text evidence="3">The sequence shown here is derived from an EMBL/GenBank/DDBJ whole genome shotgun (WGS) entry which is preliminary data.</text>
</comment>
<dbReference type="EMBL" id="AQRA01000001">
    <property type="protein sequence ID" value="EZH75236.1"/>
    <property type="molecule type" value="Genomic_DNA"/>
</dbReference>
<feature type="transmembrane region" description="Helical" evidence="1">
    <location>
        <begin position="16"/>
        <end position="35"/>
    </location>
</feature>
<reference evidence="3 4" key="1">
    <citation type="submission" date="2014-04" db="EMBL/GenBank/DDBJ databases">
        <title>Aquimarina sp. 22II-S11-z7 Genome Sequencing.</title>
        <authorList>
            <person name="Lai Q."/>
        </authorList>
    </citation>
    <scope>NUCLEOTIDE SEQUENCE [LARGE SCALE GENOMIC DNA]</scope>
    <source>
        <strain evidence="3 4">22II-S11-z7</strain>
    </source>
</reference>
<evidence type="ECO:0000313" key="4">
    <source>
        <dbReference type="Proteomes" id="UP000023541"/>
    </source>
</evidence>
<protein>
    <recommendedName>
        <fullName evidence="2">CAAX prenyl protease 2/Lysostaphin resistance protein A-like domain-containing protein</fullName>
    </recommendedName>
</protein>
<dbReference type="InterPro" id="IPR003675">
    <property type="entry name" value="Rce1/LyrA-like_dom"/>
</dbReference>
<feature type="transmembrane region" description="Helical" evidence="1">
    <location>
        <begin position="256"/>
        <end position="275"/>
    </location>
</feature>